<dbReference type="GO" id="GO:0016301">
    <property type="term" value="F:kinase activity"/>
    <property type="evidence" value="ECO:0007669"/>
    <property type="project" value="UniProtKB-KW"/>
</dbReference>
<name>A0A7W8EDX2_9ACTN</name>
<keyword evidence="2" id="KW-0808">Transferase</keyword>
<protein>
    <submittedName>
        <fullName evidence="2">Putative NBD/HSP70 family sugar kinase</fullName>
    </submittedName>
</protein>
<dbReference type="InterPro" id="IPR036390">
    <property type="entry name" value="WH_DNA-bd_sf"/>
</dbReference>
<comment type="caution">
    <text evidence="2">The sequence shown here is derived from an EMBL/GenBank/DDBJ whole genome shotgun (WGS) entry which is preliminary data.</text>
</comment>
<dbReference type="SUPFAM" id="SSF53067">
    <property type="entry name" value="Actin-like ATPase domain"/>
    <property type="match status" value="1"/>
</dbReference>
<reference evidence="2 3" key="1">
    <citation type="submission" date="2020-08" db="EMBL/GenBank/DDBJ databases">
        <title>Genomic Encyclopedia of Type Strains, Phase IV (KMG-IV): sequencing the most valuable type-strain genomes for metagenomic binning, comparative biology and taxonomic classification.</title>
        <authorList>
            <person name="Goeker M."/>
        </authorList>
    </citation>
    <scope>NUCLEOTIDE SEQUENCE [LARGE SCALE GENOMIC DNA]</scope>
    <source>
        <strain evidence="2 3">DSM 45385</strain>
    </source>
</reference>
<evidence type="ECO:0000256" key="1">
    <source>
        <dbReference type="ARBA" id="ARBA00006479"/>
    </source>
</evidence>
<dbReference type="Gene3D" id="1.10.10.10">
    <property type="entry name" value="Winged helix-like DNA-binding domain superfamily/Winged helix DNA-binding domain"/>
    <property type="match status" value="1"/>
</dbReference>
<evidence type="ECO:0000313" key="3">
    <source>
        <dbReference type="Proteomes" id="UP000568380"/>
    </source>
</evidence>
<dbReference type="SUPFAM" id="SSF46785">
    <property type="entry name" value="Winged helix' DNA-binding domain"/>
    <property type="match status" value="1"/>
</dbReference>
<dbReference type="AlphaFoldDB" id="A0A7W8EDX2"/>
<comment type="similarity">
    <text evidence="1">Belongs to the ROK (NagC/XylR) family.</text>
</comment>
<accession>A0A7W8EDX2</accession>
<dbReference type="PANTHER" id="PTHR18964:SF149">
    <property type="entry name" value="BIFUNCTIONAL UDP-N-ACETYLGLUCOSAMINE 2-EPIMERASE_N-ACETYLMANNOSAMINE KINASE"/>
    <property type="match status" value="1"/>
</dbReference>
<keyword evidence="3" id="KW-1185">Reference proteome</keyword>
<dbReference type="PROSITE" id="PS01125">
    <property type="entry name" value="ROK"/>
    <property type="match status" value="1"/>
</dbReference>
<dbReference type="InterPro" id="IPR000600">
    <property type="entry name" value="ROK"/>
</dbReference>
<dbReference type="RefSeq" id="WP_184960614.1">
    <property type="nucleotide sequence ID" value="NZ_JACHIN010000003.1"/>
</dbReference>
<dbReference type="InterPro" id="IPR049874">
    <property type="entry name" value="ROK_cs"/>
</dbReference>
<dbReference type="PANTHER" id="PTHR18964">
    <property type="entry name" value="ROK (REPRESSOR, ORF, KINASE) FAMILY"/>
    <property type="match status" value="1"/>
</dbReference>
<organism evidence="2 3">
    <name type="scientific">Nonomuraea endophytica</name>
    <dbReference type="NCBI Taxonomy" id="714136"/>
    <lineage>
        <taxon>Bacteria</taxon>
        <taxon>Bacillati</taxon>
        <taxon>Actinomycetota</taxon>
        <taxon>Actinomycetes</taxon>
        <taxon>Streptosporangiales</taxon>
        <taxon>Streptosporangiaceae</taxon>
        <taxon>Nonomuraea</taxon>
    </lineage>
</organism>
<dbReference type="EMBL" id="JACHIN010000003">
    <property type="protein sequence ID" value="MBB5077005.1"/>
    <property type="molecule type" value="Genomic_DNA"/>
</dbReference>
<evidence type="ECO:0000313" key="2">
    <source>
        <dbReference type="EMBL" id="MBB5077005.1"/>
    </source>
</evidence>
<dbReference type="CDD" id="cd24073">
    <property type="entry name" value="ASKHA_ATPase_ROK_CYANR"/>
    <property type="match status" value="1"/>
</dbReference>
<keyword evidence="2" id="KW-0418">Kinase</keyword>
<dbReference type="Gene3D" id="3.30.420.40">
    <property type="match status" value="2"/>
</dbReference>
<gene>
    <name evidence="2" type="ORF">HNR40_002478</name>
</gene>
<dbReference type="InterPro" id="IPR043129">
    <property type="entry name" value="ATPase_NBD"/>
</dbReference>
<dbReference type="Proteomes" id="UP000568380">
    <property type="component" value="Unassembled WGS sequence"/>
</dbReference>
<dbReference type="Pfam" id="PF00480">
    <property type="entry name" value="ROK"/>
    <property type="match status" value="1"/>
</dbReference>
<sequence>MLDPSRGRAATITSPASATVFTMVLTQGPVSRVEIARRTGLSSAAVTKAARPFIDAGYLFEMAATERTGPGAGRPASPLAIHPDREFFVGVKITDDDLIGVVTDLRAQVVEEAHRSLSARTPEHVVAELKALADELLGRAPGYRERCHSLGLAISGDVDKSTGLVRYSPFLRWHEVPLGELARAATGLTVTVENDVKALTVAEHWFGEGVGASSFALVTVGLGIGCAVVVDDRLVAGARGVAGEIGHVPVGGDSPPCHCGGHGCVEAIAGTPAVVAAARAALGDETLTLDGAMAAARSGSPAAMAVFARAGEAIGRAMAAMANLIGPERIIVSGDMPGLAAYELFEDQLRAAFTQQAFGAAADCRLILRPSPFEQWARGAAAVAIQTLFTLQER</sequence>
<dbReference type="InterPro" id="IPR036388">
    <property type="entry name" value="WH-like_DNA-bd_sf"/>
</dbReference>
<proteinExistence type="inferred from homology"/>